<evidence type="ECO:0000313" key="5">
    <source>
        <dbReference type="Proteomes" id="UP000509510"/>
    </source>
</evidence>
<reference evidence="5" key="1">
    <citation type="submission" date="2020-06" db="EMBL/GenBank/DDBJ databases">
        <title>A chromosome-scale genome assembly of Talaromyces rugulosus W13939.</title>
        <authorList>
            <person name="Wang B."/>
            <person name="Guo L."/>
            <person name="Ye K."/>
            <person name="Wang L."/>
        </authorList>
    </citation>
    <scope>NUCLEOTIDE SEQUENCE [LARGE SCALE GENOMIC DNA]</scope>
    <source>
        <strain evidence="5">W13939</strain>
    </source>
</reference>
<dbReference type="RefSeq" id="XP_035346672.1">
    <property type="nucleotide sequence ID" value="XM_035490779.1"/>
</dbReference>
<evidence type="ECO:0000256" key="1">
    <source>
        <dbReference type="SAM" id="MobiDB-lite"/>
    </source>
</evidence>
<evidence type="ECO:0000259" key="3">
    <source>
        <dbReference type="Pfam" id="PF22942"/>
    </source>
</evidence>
<dbReference type="AlphaFoldDB" id="A0A7H8R305"/>
<accession>A0A7H8R305</accession>
<dbReference type="Proteomes" id="UP000509510">
    <property type="component" value="Chromosome IV"/>
</dbReference>
<feature type="compositionally biased region" description="Polar residues" evidence="1">
    <location>
        <begin position="92"/>
        <end position="105"/>
    </location>
</feature>
<proteinExistence type="predicted"/>
<dbReference type="SUPFAM" id="SSF52540">
    <property type="entry name" value="P-loop containing nucleoside triphosphate hydrolases"/>
    <property type="match status" value="1"/>
</dbReference>
<dbReference type="EMBL" id="CP055901">
    <property type="protein sequence ID" value="QKX60496.1"/>
    <property type="molecule type" value="Genomic_DNA"/>
</dbReference>
<dbReference type="KEGG" id="trg:TRUGW13939_07641"/>
<dbReference type="InterPro" id="IPR003959">
    <property type="entry name" value="ATPase_AAA_core"/>
</dbReference>
<feature type="region of interest" description="Disordered" evidence="1">
    <location>
        <begin position="1"/>
        <end position="65"/>
    </location>
</feature>
<dbReference type="PANTHER" id="PTHR46411">
    <property type="entry name" value="FAMILY ATPASE, PUTATIVE-RELATED"/>
    <property type="match status" value="1"/>
</dbReference>
<dbReference type="Pfam" id="PF22942">
    <property type="entry name" value="DUF7025"/>
    <property type="match status" value="1"/>
</dbReference>
<protein>
    <submittedName>
        <fullName evidence="4">Uncharacterized protein</fullName>
    </submittedName>
</protein>
<feature type="region of interest" description="Disordered" evidence="1">
    <location>
        <begin position="77"/>
        <end position="191"/>
    </location>
</feature>
<dbReference type="GeneID" id="55995131"/>
<feature type="compositionally biased region" description="Basic and acidic residues" evidence="1">
    <location>
        <begin position="36"/>
        <end position="65"/>
    </location>
</feature>
<dbReference type="Gene3D" id="3.40.50.300">
    <property type="entry name" value="P-loop containing nucleotide triphosphate hydrolases"/>
    <property type="match status" value="1"/>
</dbReference>
<name>A0A7H8R305_TALRU</name>
<feature type="compositionally biased region" description="Polar residues" evidence="1">
    <location>
        <begin position="120"/>
        <end position="134"/>
    </location>
</feature>
<dbReference type="InterPro" id="IPR054289">
    <property type="entry name" value="DUF7025"/>
</dbReference>
<evidence type="ECO:0000259" key="2">
    <source>
        <dbReference type="Pfam" id="PF00004"/>
    </source>
</evidence>
<evidence type="ECO:0000313" key="4">
    <source>
        <dbReference type="EMBL" id="QKX60496.1"/>
    </source>
</evidence>
<keyword evidence="5" id="KW-1185">Reference proteome</keyword>
<feature type="region of interest" description="Disordered" evidence="1">
    <location>
        <begin position="210"/>
        <end position="229"/>
    </location>
</feature>
<dbReference type="PANTHER" id="PTHR46411:SF3">
    <property type="entry name" value="AAA+ ATPASE DOMAIN-CONTAINING PROTEIN"/>
    <property type="match status" value="1"/>
</dbReference>
<feature type="domain" description="DUF7025" evidence="3">
    <location>
        <begin position="440"/>
        <end position="535"/>
    </location>
</feature>
<feature type="domain" description="ATPase AAA-type core" evidence="2">
    <location>
        <begin position="697"/>
        <end position="812"/>
    </location>
</feature>
<dbReference type="GO" id="GO:0016887">
    <property type="term" value="F:ATP hydrolysis activity"/>
    <property type="evidence" value="ECO:0007669"/>
    <property type="project" value="InterPro"/>
</dbReference>
<organism evidence="4 5">
    <name type="scientific">Talaromyces rugulosus</name>
    <name type="common">Penicillium rugulosum</name>
    <dbReference type="NCBI Taxonomy" id="121627"/>
    <lineage>
        <taxon>Eukaryota</taxon>
        <taxon>Fungi</taxon>
        <taxon>Dikarya</taxon>
        <taxon>Ascomycota</taxon>
        <taxon>Pezizomycotina</taxon>
        <taxon>Eurotiomycetes</taxon>
        <taxon>Eurotiomycetidae</taxon>
        <taxon>Eurotiales</taxon>
        <taxon>Trichocomaceae</taxon>
        <taxon>Talaromyces</taxon>
        <taxon>Talaromyces sect. Islandici</taxon>
    </lineage>
</organism>
<dbReference type="InterPro" id="IPR027417">
    <property type="entry name" value="P-loop_NTPase"/>
</dbReference>
<feature type="compositionally biased region" description="Polar residues" evidence="1">
    <location>
        <begin position="150"/>
        <end position="191"/>
    </location>
</feature>
<dbReference type="Pfam" id="PF00004">
    <property type="entry name" value="AAA"/>
    <property type="match status" value="1"/>
</dbReference>
<dbReference type="OrthoDB" id="10042665at2759"/>
<dbReference type="GO" id="GO:0005524">
    <property type="term" value="F:ATP binding"/>
    <property type="evidence" value="ECO:0007669"/>
    <property type="project" value="InterPro"/>
</dbReference>
<sequence length="825" mass="92868">MDKEPRSGRLKIPKETRAVSRDDPNVELLDGDFSDSDPRKMSPRRNDKSTERIVEETKKSLGVEKNDATRVLSELNKVSSRGIPSPAEYPAQRNSLAQWNTQPSGIPSPVEQPSPAEYPAQQNSLAQWNTQPSGIPSPVEQPSPAEYPAQWNNPAKWNSPAQRNSLAQRNTQPSGTAQPSGIPSPVEQPSRSSFAKMDIPRQFNVEEALPTSLSQSLGEKKRHPSPKDDWKRLIAKAIDEVSDTTPMKVTQESSAAITPIYIPPSPAMGGIVHHRPILTLDTSGAYGEYQAREDATEIETSPEPHIENFPSPNTLRKYGVSLERVLEIWDSVASKYKLVRLAKRETIFPVIVMRKHIDRISKESTIYVDMELGSLGIVGERLKNVKTAKFMKTKASISEMVLLHFLPELECKREECIIGYDHLSLLKDYLNETYSFIVKPLIQKGEITYDLLEALFKPGCYVYSRCPISQQPRCVVFAAGKKAIWEGTPYFKLECYFLDYDGYEIRKEGLEIGIAKFNGRKLITTLEAFPLQYHPHQDHAARILIKRGRKLSELMLGHRANPLIRYCRGNAFSMVNGKVQAVNIDSCVAVDARLFREMEPDRRPIVDGVSLQNPEILDGKNEYLIRCPTVCCFSFNDKMFLQCAVDGLEDVQWAFNHFKVARDKRRRLLLETISHLCGNGGEAVDFVHETGQGLNAIFFGVPGFSKTFLVEATPGRPLYSVSASELVTDGDPSQLDSTLDRIFRVMKQLNAVLLITQADALTEKRSYQDDCLVTIFLRKLEYYKGSLFLATDRVIEIDHAIMSRIHLKIEFPDPNPKMAGGRLIT</sequence>
<feature type="compositionally biased region" description="Basic and acidic residues" evidence="1">
    <location>
        <begin position="1"/>
        <end position="24"/>
    </location>
</feature>
<gene>
    <name evidence="4" type="ORF">TRUGW13939_07641</name>
</gene>